<dbReference type="Proteomes" id="UP000239209">
    <property type="component" value="Unassembled WGS sequence"/>
</dbReference>
<sequence length="157" mass="16241">MVVAAALLTLAATVPLLLRHDAGTPQATVRLPVVSIPPPAVAVAPAPSAARHPLRAVARARKPSPSPPPTSGAPPVLLGPAGAAALPQLLTSYCRATVGRLTLAVSTAGGWACGRVARDPVPIDMDAMCRWRYGANAWAELRDDTDATGWRCYRDGP</sequence>
<accession>A0A2T0RL93</accession>
<organism evidence="2 3">
    <name type="scientific">Pseudosporangium ferrugineum</name>
    <dbReference type="NCBI Taxonomy" id="439699"/>
    <lineage>
        <taxon>Bacteria</taxon>
        <taxon>Bacillati</taxon>
        <taxon>Actinomycetota</taxon>
        <taxon>Actinomycetes</taxon>
        <taxon>Micromonosporales</taxon>
        <taxon>Micromonosporaceae</taxon>
        <taxon>Pseudosporangium</taxon>
    </lineage>
</organism>
<evidence type="ECO:0000256" key="1">
    <source>
        <dbReference type="SAM" id="MobiDB-lite"/>
    </source>
</evidence>
<feature type="region of interest" description="Disordered" evidence="1">
    <location>
        <begin position="57"/>
        <end position="76"/>
    </location>
</feature>
<proteinExistence type="predicted"/>
<gene>
    <name evidence="2" type="ORF">CLV70_11830</name>
</gene>
<dbReference type="AlphaFoldDB" id="A0A2T0RL93"/>
<protein>
    <submittedName>
        <fullName evidence="2">Uncharacterized protein</fullName>
    </submittedName>
</protein>
<dbReference type="EMBL" id="PVZG01000018">
    <property type="protein sequence ID" value="PRY21965.1"/>
    <property type="molecule type" value="Genomic_DNA"/>
</dbReference>
<evidence type="ECO:0000313" key="2">
    <source>
        <dbReference type="EMBL" id="PRY21965.1"/>
    </source>
</evidence>
<keyword evidence="3" id="KW-1185">Reference proteome</keyword>
<name>A0A2T0RL93_9ACTN</name>
<reference evidence="2 3" key="1">
    <citation type="submission" date="2018-03" db="EMBL/GenBank/DDBJ databases">
        <title>Genomic Encyclopedia of Archaeal and Bacterial Type Strains, Phase II (KMG-II): from individual species to whole genera.</title>
        <authorList>
            <person name="Goeker M."/>
        </authorList>
    </citation>
    <scope>NUCLEOTIDE SEQUENCE [LARGE SCALE GENOMIC DNA]</scope>
    <source>
        <strain evidence="2 3">DSM 45348</strain>
    </source>
</reference>
<evidence type="ECO:0000313" key="3">
    <source>
        <dbReference type="Proteomes" id="UP000239209"/>
    </source>
</evidence>
<comment type="caution">
    <text evidence="2">The sequence shown here is derived from an EMBL/GenBank/DDBJ whole genome shotgun (WGS) entry which is preliminary data.</text>
</comment>